<organism evidence="2 3">
    <name type="scientific">Zophobas morio</name>
    <dbReference type="NCBI Taxonomy" id="2755281"/>
    <lineage>
        <taxon>Eukaryota</taxon>
        <taxon>Metazoa</taxon>
        <taxon>Ecdysozoa</taxon>
        <taxon>Arthropoda</taxon>
        <taxon>Hexapoda</taxon>
        <taxon>Insecta</taxon>
        <taxon>Pterygota</taxon>
        <taxon>Neoptera</taxon>
        <taxon>Endopterygota</taxon>
        <taxon>Coleoptera</taxon>
        <taxon>Polyphaga</taxon>
        <taxon>Cucujiformia</taxon>
        <taxon>Tenebrionidae</taxon>
        <taxon>Zophobas</taxon>
    </lineage>
</organism>
<dbReference type="EMBL" id="JALNTZ010000003">
    <property type="protein sequence ID" value="KAJ3658878.1"/>
    <property type="molecule type" value="Genomic_DNA"/>
</dbReference>
<evidence type="ECO:0000313" key="2">
    <source>
        <dbReference type="EMBL" id="KAJ3658878.1"/>
    </source>
</evidence>
<gene>
    <name evidence="2" type="ORF">Zmor_010594</name>
</gene>
<accession>A0AA38IP25</accession>
<evidence type="ECO:0000313" key="3">
    <source>
        <dbReference type="Proteomes" id="UP001168821"/>
    </source>
</evidence>
<evidence type="ECO:0000256" key="1">
    <source>
        <dbReference type="SAM" id="MobiDB-lite"/>
    </source>
</evidence>
<dbReference type="Proteomes" id="UP001168821">
    <property type="component" value="Unassembled WGS sequence"/>
</dbReference>
<name>A0AA38IP25_9CUCU</name>
<dbReference type="AlphaFoldDB" id="A0AA38IP25"/>
<comment type="caution">
    <text evidence="2">The sequence shown here is derived from an EMBL/GenBank/DDBJ whole genome shotgun (WGS) entry which is preliminary data.</text>
</comment>
<evidence type="ECO:0008006" key="4">
    <source>
        <dbReference type="Google" id="ProtNLM"/>
    </source>
</evidence>
<feature type="region of interest" description="Disordered" evidence="1">
    <location>
        <begin position="1"/>
        <end position="27"/>
    </location>
</feature>
<keyword evidence="3" id="KW-1185">Reference proteome</keyword>
<reference evidence="2" key="1">
    <citation type="journal article" date="2023" name="G3 (Bethesda)">
        <title>Whole genome assemblies of Zophobas morio and Tenebrio molitor.</title>
        <authorList>
            <person name="Kaur S."/>
            <person name="Stinson S.A."/>
            <person name="diCenzo G.C."/>
        </authorList>
    </citation>
    <scope>NUCLEOTIDE SEQUENCE</scope>
    <source>
        <strain evidence="2">QUZm001</strain>
    </source>
</reference>
<proteinExistence type="predicted"/>
<protein>
    <recommendedName>
        <fullName evidence="4">Reverse transcriptase</fullName>
    </recommendedName>
</protein>
<sequence length="121" mass="13579">MAADLAGRGRESGAKGSVGCETVGHGKEDGISAKRVENVWFEAGIFGLFLLIGHQSMNEFLNKRGLSDTGLCVCGRVENVWHIVFECGLYDEERRSCESSGWIREEETRFERLLESKEMYI</sequence>